<dbReference type="Pfam" id="PF03008">
    <property type="entry name" value="DUF234"/>
    <property type="match status" value="1"/>
</dbReference>
<dbReference type="SUPFAM" id="SSF52980">
    <property type="entry name" value="Restriction endonuclease-like"/>
    <property type="match status" value="1"/>
</dbReference>
<keyword evidence="3" id="KW-1185">Reference proteome</keyword>
<dbReference type="SUPFAM" id="SSF46785">
    <property type="entry name" value="Winged helix' DNA-binding domain"/>
    <property type="match status" value="1"/>
</dbReference>
<dbReference type="InterPro" id="IPR004256">
    <property type="entry name" value="DUF234"/>
</dbReference>
<dbReference type="PANTHER" id="PTHR34704">
    <property type="entry name" value="ATPASE"/>
    <property type="match status" value="1"/>
</dbReference>
<organism evidence="2 3">
    <name type="scientific">Ash yellows phytoplasma</name>
    <dbReference type="NCBI Taxonomy" id="35780"/>
    <lineage>
        <taxon>Bacteria</taxon>
        <taxon>Bacillati</taxon>
        <taxon>Mycoplasmatota</taxon>
        <taxon>Mollicutes</taxon>
        <taxon>Acholeplasmatales</taxon>
        <taxon>Acholeplasmataceae</taxon>
        <taxon>Candidatus Phytoplasma</taxon>
        <taxon>16SrVII (Ash yellows group)</taxon>
    </lineage>
</organism>
<dbReference type="InterPro" id="IPR011335">
    <property type="entry name" value="Restrct_endonuc-II-like"/>
</dbReference>
<dbReference type="Proteomes" id="UP001484199">
    <property type="component" value="Chromosome"/>
</dbReference>
<feature type="domain" description="DUF234" evidence="1">
    <location>
        <begin position="95"/>
        <end position="192"/>
    </location>
</feature>
<dbReference type="EMBL" id="CP146843">
    <property type="protein sequence ID" value="WYY26554.1"/>
    <property type="molecule type" value="Genomic_DNA"/>
</dbReference>
<name>A0ABZ2U8F4_ASHYP</name>
<evidence type="ECO:0000259" key="1">
    <source>
        <dbReference type="Pfam" id="PF03008"/>
    </source>
</evidence>
<proteinExistence type="predicted"/>
<sequence length="249" mass="29839">MILNNGAEFREEIENFLNAEVKKDRNYKKILETIASGNTKLNDIACKNDFINTGTLSHYIKLLMKIGLVGKEICFGKKNQKKHLYYIKDQFFNFYFKFIEKNTTYKIILEGDEFYNKFIHQELDTFVSYEFEKISKYFVSLKYRLEMEEIGRLWEKQKVIIDNKPKDEETEIDIILKTHKNLFAFECKWCNHPIDAKTIKKFKTKIKKLQNLKIDKIGFIVKKSFSDQNTIDPTILFFFLNDLYDIKLY</sequence>
<evidence type="ECO:0000313" key="3">
    <source>
        <dbReference type="Proteomes" id="UP001484199"/>
    </source>
</evidence>
<evidence type="ECO:0000313" key="2">
    <source>
        <dbReference type="EMBL" id="WYY26554.1"/>
    </source>
</evidence>
<dbReference type="InterPro" id="IPR036390">
    <property type="entry name" value="WH_DNA-bd_sf"/>
</dbReference>
<protein>
    <submittedName>
        <fullName evidence="2">ATPase, DUF234 domain-containing protein</fullName>
    </submittedName>
</protein>
<accession>A0ABZ2U8F4</accession>
<reference evidence="2" key="1">
    <citation type="submission" date="2024-03" db="EMBL/GenBank/DDBJ databases">
        <title>The Complete Genome of 'Candidatus Phytoplasma fraxini' AshY1 from the Ash Yellows Group.</title>
        <authorList>
            <person name="Boehm J.W."/>
            <person name="Huettel B."/>
            <person name="Schneider B."/>
            <person name="Kube M."/>
        </authorList>
    </citation>
    <scope>NUCLEOTIDE SEQUENCE [LARGE SCALE GENOMIC DNA]</scope>
    <source>
        <strain evidence="2">AshY1</strain>
    </source>
</reference>
<dbReference type="PANTHER" id="PTHR34704:SF1">
    <property type="entry name" value="ATPASE"/>
    <property type="match status" value="1"/>
</dbReference>
<gene>
    <name evidence="2" type="ORF">AshY1_04460</name>
</gene>
<dbReference type="RefSeq" id="WP_341266453.1">
    <property type="nucleotide sequence ID" value="NZ_CP146843.1"/>
</dbReference>